<keyword evidence="2" id="KW-1185">Reference proteome</keyword>
<comment type="caution">
    <text evidence="1">The sequence shown here is derived from an EMBL/GenBank/DDBJ whole genome shotgun (WGS) entry which is preliminary data.</text>
</comment>
<dbReference type="Proteomes" id="UP001624684">
    <property type="component" value="Unassembled WGS sequence"/>
</dbReference>
<sequence>MVIPYKQIIGILRITHTVDFNGILSGTAPYFVAEHSTSVYVDKNTFVMSISITFPFIRNARTVFFMPSFSIALSSLSTTYHKR</sequence>
<protein>
    <submittedName>
        <fullName evidence="1">Uncharacterized protein</fullName>
    </submittedName>
</protein>
<dbReference type="EMBL" id="JBJJXE010000001">
    <property type="protein sequence ID" value="MFL1731536.1"/>
    <property type="molecule type" value="Genomic_DNA"/>
</dbReference>
<evidence type="ECO:0000313" key="1">
    <source>
        <dbReference type="EMBL" id="MFL1731536.1"/>
    </source>
</evidence>
<proteinExistence type="predicted"/>
<dbReference type="RefSeq" id="WP_407068409.1">
    <property type="nucleotide sequence ID" value="NZ_JBJJXE010000001.1"/>
</dbReference>
<accession>A0ABW8U3J5</accession>
<evidence type="ECO:0000313" key="2">
    <source>
        <dbReference type="Proteomes" id="UP001624684"/>
    </source>
</evidence>
<organism evidence="1 2">
    <name type="scientific">Moraxella oculi</name>
    <dbReference type="NCBI Taxonomy" id="2940516"/>
    <lineage>
        <taxon>Bacteria</taxon>
        <taxon>Pseudomonadati</taxon>
        <taxon>Pseudomonadota</taxon>
        <taxon>Gammaproteobacteria</taxon>
        <taxon>Moraxellales</taxon>
        <taxon>Moraxellaceae</taxon>
        <taxon>Moraxella</taxon>
    </lineage>
</organism>
<gene>
    <name evidence="1" type="ORF">ACJHVH_00750</name>
</gene>
<name>A0ABW8U3J5_9GAMM</name>
<reference evidence="1 2" key="1">
    <citation type="submission" date="2024-11" db="EMBL/GenBank/DDBJ databases">
        <title>First Report of Moraxella oculi in Brazil in an Infectious Bovine Keratoconjunctivitis Outbreak.</title>
        <authorList>
            <person name="Carvalho C.V."/>
            <person name="Domingues R."/>
            <person name="Coutinho C."/>
            <person name="Honorio N.T.B.S."/>
            <person name="Faza D.R.L.R."/>
            <person name="Carvalho W.A."/>
            <person name="Machado A.B.F."/>
            <person name="Martins M.F."/>
            <person name="Gaspar E.B."/>
        </authorList>
    </citation>
    <scope>NUCLEOTIDE SEQUENCE [LARGE SCALE GENOMIC DNA]</scope>
    <source>
        <strain evidence="1 2">2117LE</strain>
    </source>
</reference>